<keyword evidence="1" id="KW-0880">Kelch repeat</keyword>
<dbReference type="SMART" id="SM00225">
    <property type="entry name" value="BTB"/>
    <property type="match status" value="1"/>
</dbReference>
<dbReference type="PANTHER" id="PTHR45632">
    <property type="entry name" value="LD33804P"/>
    <property type="match status" value="1"/>
</dbReference>
<evidence type="ECO:0000313" key="5">
    <source>
        <dbReference type="RefSeq" id="XP_026139649.1"/>
    </source>
</evidence>
<proteinExistence type="predicted"/>
<dbReference type="RefSeq" id="XP_026139649.1">
    <property type="nucleotide sequence ID" value="XM_026283864.1"/>
</dbReference>
<protein>
    <submittedName>
        <fullName evidence="5">Kelch-like protein 32 isoform X2</fullName>
    </submittedName>
</protein>
<dbReference type="CTD" id="114792"/>
<dbReference type="Gene3D" id="1.25.40.420">
    <property type="match status" value="1"/>
</dbReference>
<dbReference type="Pfam" id="PF00651">
    <property type="entry name" value="BTB"/>
    <property type="match status" value="1"/>
</dbReference>
<gene>
    <name evidence="5" type="primary">klhl32</name>
</gene>
<evidence type="ECO:0000256" key="1">
    <source>
        <dbReference type="ARBA" id="ARBA00022441"/>
    </source>
</evidence>
<accession>A0A6P6R1P1</accession>
<dbReference type="Gene3D" id="3.30.710.10">
    <property type="entry name" value="Potassium Channel Kv1.1, Chain A"/>
    <property type="match status" value="1"/>
</dbReference>
<dbReference type="Proteomes" id="UP000515129">
    <property type="component" value="Chromosome 16"/>
</dbReference>
<keyword evidence="2" id="KW-0677">Repeat</keyword>
<organism evidence="4 5">
    <name type="scientific">Carassius auratus</name>
    <name type="common">Goldfish</name>
    <dbReference type="NCBI Taxonomy" id="7957"/>
    <lineage>
        <taxon>Eukaryota</taxon>
        <taxon>Metazoa</taxon>
        <taxon>Chordata</taxon>
        <taxon>Craniata</taxon>
        <taxon>Vertebrata</taxon>
        <taxon>Euteleostomi</taxon>
        <taxon>Actinopterygii</taxon>
        <taxon>Neopterygii</taxon>
        <taxon>Teleostei</taxon>
        <taxon>Ostariophysi</taxon>
        <taxon>Cypriniformes</taxon>
        <taxon>Cyprinidae</taxon>
        <taxon>Cyprininae</taxon>
        <taxon>Carassius</taxon>
    </lineage>
</organism>
<dbReference type="PROSITE" id="PS50097">
    <property type="entry name" value="BTB"/>
    <property type="match status" value="1"/>
</dbReference>
<dbReference type="Pfam" id="PF07707">
    <property type="entry name" value="BACK"/>
    <property type="match status" value="1"/>
</dbReference>
<reference evidence="5" key="1">
    <citation type="submission" date="2025-08" db="UniProtKB">
        <authorList>
            <consortium name="RefSeq"/>
        </authorList>
    </citation>
    <scope>IDENTIFICATION</scope>
    <source>
        <strain evidence="5">Wakin</strain>
        <tissue evidence="5">Muscle</tissue>
    </source>
</reference>
<evidence type="ECO:0000259" key="3">
    <source>
        <dbReference type="PROSITE" id="PS50097"/>
    </source>
</evidence>
<evidence type="ECO:0000313" key="4">
    <source>
        <dbReference type="Proteomes" id="UP000515129"/>
    </source>
</evidence>
<dbReference type="InterPro" id="IPR011333">
    <property type="entry name" value="SKP1/BTB/POZ_sf"/>
</dbReference>
<feature type="domain" description="BTB" evidence="3">
    <location>
        <begin position="42"/>
        <end position="109"/>
    </location>
</feature>
<dbReference type="PANTHER" id="PTHR45632:SF3">
    <property type="entry name" value="KELCH-LIKE PROTEIN 32"/>
    <property type="match status" value="1"/>
</dbReference>
<dbReference type="AlphaFoldDB" id="A0A6P6R1P1"/>
<dbReference type="InterPro" id="IPR000210">
    <property type="entry name" value="BTB/POZ_dom"/>
</dbReference>
<evidence type="ECO:0000256" key="2">
    <source>
        <dbReference type="ARBA" id="ARBA00022737"/>
    </source>
</evidence>
<sequence length="221" mass="24764">MPSEPPPSSQDMLTGQRLCQSKSHQDSVLSALNQQRKDGLLCDVTLVAGEQKFHAHKAVLAACSDYFRAMFSLCMVESEADEVTLQGVTSVGLKHALDFAYTGQIMLEPGVIQDVLSAGSHLQLLELLSLCSHYLIQELNSLNYLDLYRLADLFHLPALEEAVVSFLVDHLSELQRNRQEEVLLLPYRLLREVLKSDRLTSLGEEEIWQVVSQTPLSTRID</sequence>
<keyword evidence="4" id="KW-1185">Reference proteome</keyword>
<name>A0A6P6R1P1_CARAU</name>
<dbReference type="SUPFAM" id="SSF54695">
    <property type="entry name" value="POZ domain"/>
    <property type="match status" value="1"/>
</dbReference>
<dbReference type="InterPro" id="IPR011705">
    <property type="entry name" value="BACK"/>
</dbReference>